<dbReference type="AlphaFoldDB" id="A0AAD7HS41"/>
<evidence type="ECO:0000256" key="2">
    <source>
        <dbReference type="SAM" id="Phobius"/>
    </source>
</evidence>
<proteinExistence type="predicted"/>
<evidence type="ECO:0000313" key="3">
    <source>
        <dbReference type="EMBL" id="KAJ7726350.1"/>
    </source>
</evidence>
<keyword evidence="2" id="KW-0472">Membrane</keyword>
<feature type="transmembrane region" description="Helical" evidence="2">
    <location>
        <begin position="522"/>
        <end position="543"/>
    </location>
</feature>
<keyword evidence="2" id="KW-0812">Transmembrane</keyword>
<keyword evidence="2" id="KW-1133">Transmembrane helix</keyword>
<dbReference type="Proteomes" id="UP001215598">
    <property type="component" value="Unassembled WGS sequence"/>
</dbReference>
<organism evidence="3 4">
    <name type="scientific">Mycena metata</name>
    <dbReference type="NCBI Taxonomy" id="1033252"/>
    <lineage>
        <taxon>Eukaryota</taxon>
        <taxon>Fungi</taxon>
        <taxon>Dikarya</taxon>
        <taxon>Basidiomycota</taxon>
        <taxon>Agaricomycotina</taxon>
        <taxon>Agaricomycetes</taxon>
        <taxon>Agaricomycetidae</taxon>
        <taxon>Agaricales</taxon>
        <taxon>Marasmiineae</taxon>
        <taxon>Mycenaceae</taxon>
        <taxon>Mycena</taxon>
    </lineage>
</organism>
<feature type="region of interest" description="Disordered" evidence="1">
    <location>
        <begin position="351"/>
        <end position="377"/>
    </location>
</feature>
<feature type="transmembrane region" description="Helical" evidence="2">
    <location>
        <begin position="550"/>
        <end position="573"/>
    </location>
</feature>
<comment type="caution">
    <text evidence="3">The sequence shown here is derived from an EMBL/GenBank/DDBJ whole genome shotgun (WGS) entry which is preliminary data.</text>
</comment>
<feature type="transmembrane region" description="Helical" evidence="2">
    <location>
        <begin position="437"/>
        <end position="455"/>
    </location>
</feature>
<name>A0AAD7HS41_9AGAR</name>
<feature type="transmembrane region" description="Helical" evidence="2">
    <location>
        <begin position="467"/>
        <end position="489"/>
    </location>
</feature>
<gene>
    <name evidence="3" type="ORF">B0H16DRAFT_1592604</name>
</gene>
<reference evidence="3" key="1">
    <citation type="submission" date="2023-03" db="EMBL/GenBank/DDBJ databases">
        <title>Massive genome expansion in bonnet fungi (Mycena s.s.) driven by repeated elements and novel gene families across ecological guilds.</title>
        <authorList>
            <consortium name="Lawrence Berkeley National Laboratory"/>
            <person name="Harder C.B."/>
            <person name="Miyauchi S."/>
            <person name="Viragh M."/>
            <person name="Kuo A."/>
            <person name="Thoen E."/>
            <person name="Andreopoulos B."/>
            <person name="Lu D."/>
            <person name="Skrede I."/>
            <person name="Drula E."/>
            <person name="Henrissat B."/>
            <person name="Morin E."/>
            <person name="Kohler A."/>
            <person name="Barry K."/>
            <person name="LaButti K."/>
            <person name="Morin E."/>
            <person name="Salamov A."/>
            <person name="Lipzen A."/>
            <person name="Mereny Z."/>
            <person name="Hegedus B."/>
            <person name="Baldrian P."/>
            <person name="Stursova M."/>
            <person name="Weitz H."/>
            <person name="Taylor A."/>
            <person name="Grigoriev I.V."/>
            <person name="Nagy L.G."/>
            <person name="Martin F."/>
            <person name="Kauserud H."/>
        </authorList>
    </citation>
    <scope>NUCLEOTIDE SEQUENCE</scope>
    <source>
        <strain evidence="3">CBHHK182m</strain>
    </source>
</reference>
<accession>A0AAD7HS41</accession>
<dbReference type="EMBL" id="JARKIB010000187">
    <property type="protein sequence ID" value="KAJ7726350.1"/>
    <property type="molecule type" value="Genomic_DNA"/>
</dbReference>
<evidence type="ECO:0000313" key="4">
    <source>
        <dbReference type="Proteomes" id="UP001215598"/>
    </source>
</evidence>
<protein>
    <submittedName>
        <fullName evidence="3">Uncharacterized protein</fullName>
    </submittedName>
</protein>
<evidence type="ECO:0000256" key="1">
    <source>
        <dbReference type="SAM" id="MobiDB-lite"/>
    </source>
</evidence>
<sequence>MGKHESTRPGRTSNQTSFFANSKDFIITGGEFTNVSGDIQLRPSNIITKDVVIAALPHHSIRVIPLIRVIPHADIELGREIPEESSRHPHSSRRVYSAIIHKSQPVVVVRYEGGDSAEKEWRLNIAQSSSRESFSALVPSHPYMFGVSSGVQMYTVIYTQTAHPSKLGQVNLALKLDHNQYVAVSLPMEYCRTWQAFCYCLIGVDIKRLAYLKDSQFVVRLEDDGNRLLFGEQWEEWILSGGYHAQTHVVLCVIRGDSCCEQQTDDGNGFCQNCGVQFIEDIPATSVVTEPVQNSIQVSTTPVISREAEEIMLNESVPFMPIPLQVDSNPSATSFFKLSAQNSVVRRRRLPTPLPSEEPINHVSPTPEGHTYPPNQQSQQISYLSGASAWVANLGQTTLHHFGVVYIFLINPPWIRDTENIWDRERLGARLDALKSWVWSANAAISATAAALLALSGVPAYPLSQSFLILSGIFSFFGFVYASFLAFHIGEHEEQFTNYLCNIQPRHTFWSPSIMLSLPLTWMSWSLFSFLCFLAAVGLEVIVPKVGTTVSLSAIQLVGFTVPTLWSLVYVVMVHIEIRRCLGAGHTV</sequence>
<keyword evidence="4" id="KW-1185">Reference proteome</keyword>